<dbReference type="RefSeq" id="WP_189821216.1">
    <property type="nucleotide sequence ID" value="NZ_BMVC01000001.1"/>
</dbReference>
<evidence type="ECO:0000259" key="1">
    <source>
        <dbReference type="Pfam" id="PF21962"/>
    </source>
</evidence>
<dbReference type="Pfam" id="PF21962">
    <property type="entry name" value="DUF6924"/>
    <property type="match status" value="1"/>
</dbReference>
<evidence type="ECO:0000313" key="2">
    <source>
        <dbReference type="EMBL" id="GHC80627.1"/>
    </source>
</evidence>
<comment type="caution">
    <text evidence="2">The sequence shown here is derived from an EMBL/GenBank/DDBJ whole genome shotgun (WGS) entry which is preliminary data.</text>
</comment>
<dbReference type="Proteomes" id="UP000638353">
    <property type="component" value="Unassembled WGS sequence"/>
</dbReference>
<dbReference type="AlphaFoldDB" id="A0A918WTE3"/>
<reference evidence="2" key="2">
    <citation type="submission" date="2020-09" db="EMBL/GenBank/DDBJ databases">
        <authorList>
            <person name="Sun Q."/>
            <person name="Ohkuma M."/>
        </authorList>
    </citation>
    <scope>NUCLEOTIDE SEQUENCE</scope>
    <source>
        <strain evidence="2">JCM 4637</strain>
    </source>
</reference>
<evidence type="ECO:0000313" key="3">
    <source>
        <dbReference type="Proteomes" id="UP000638353"/>
    </source>
</evidence>
<gene>
    <name evidence="2" type="ORF">GCM10010334_07800</name>
</gene>
<accession>A0A918WTE3</accession>
<sequence length="139" mass="15625">MEYDALIVRTDFGDEGAWEAVLRELHPEFRVLDRDGASTEEAWTAYRDDEDLSVVFLADRHTMTSPDRALLALNLGWEDTSTLDPTYYQDLVDHPEPRELRVMPGAVHSVHVNLQLANMDFAEFADEAATSPGGVVHPL</sequence>
<reference evidence="2" key="1">
    <citation type="journal article" date="2014" name="Int. J. Syst. Evol. Microbiol.">
        <title>Complete genome sequence of Corynebacterium casei LMG S-19264T (=DSM 44701T), isolated from a smear-ripened cheese.</title>
        <authorList>
            <consortium name="US DOE Joint Genome Institute (JGI-PGF)"/>
            <person name="Walter F."/>
            <person name="Albersmeier A."/>
            <person name="Kalinowski J."/>
            <person name="Ruckert C."/>
        </authorList>
    </citation>
    <scope>NUCLEOTIDE SEQUENCE</scope>
    <source>
        <strain evidence="2">JCM 4637</strain>
    </source>
</reference>
<dbReference type="EMBL" id="BMVC01000001">
    <property type="protein sequence ID" value="GHC80627.1"/>
    <property type="molecule type" value="Genomic_DNA"/>
</dbReference>
<organism evidence="2 3">
    <name type="scientific">Streptomyces finlayi</name>
    <dbReference type="NCBI Taxonomy" id="67296"/>
    <lineage>
        <taxon>Bacteria</taxon>
        <taxon>Bacillati</taxon>
        <taxon>Actinomycetota</taxon>
        <taxon>Actinomycetes</taxon>
        <taxon>Kitasatosporales</taxon>
        <taxon>Streptomycetaceae</taxon>
        <taxon>Streptomyces</taxon>
    </lineage>
</organism>
<dbReference type="InterPro" id="IPR053832">
    <property type="entry name" value="DUF6924"/>
</dbReference>
<feature type="domain" description="DUF6924" evidence="1">
    <location>
        <begin position="5"/>
        <end position="129"/>
    </location>
</feature>
<protein>
    <recommendedName>
        <fullName evidence="1">DUF6924 domain-containing protein</fullName>
    </recommendedName>
</protein>
<proteinExistence type="predicted"/>
<name>A0A918WTE3_9ACTN</name>